<name>A0A7S4UZS6_9STRA</name>
<evidence type="ECO:0000313" key="3">
    <source>
        <dbReference type="EMBL" id="CAE4615690.1"/>
    </source>
</evidence>
<feature type="chain" id="PRO_5031053432" evidence="2">
    <location>
        <begin position="24"/>
        <end position="346"/>
    </location>
</feature>
<feature type="region of interest" description="Disordered" evidence="1">
    <location>
        <begin position="73"/>
        <end position="141"/>
    </location>
</feature>
<sequence length="346" mass="37436">MHIHVRTWLFLAFLLQVVEFSSGYNDAYLERVKEKMLQENGVNVDISAFKDFISRGKLIDVVERATVGAEGETNIGDRRMRSREDNEADAPGYRKRRGTRSAMKRRRSMQSGKKMSGSAGKKMGKKGGAPGNPDFCPPWAPTSQEIDAALAAFSVGGSGKKGSAAGGTFPGENAEQLFVQFNITQTWEENFFGLAQPDPPGVPDTADLEYTYGANLFIGDPAVLTGTVAVVCIIQPLRQDGGICNVDIQLFNFNSTTGGLTFVGLVAANGFIFIDTLNGFDFNLPLDGILPNAGGRGLCGLDRISAIEFSNNFEEGEFFIYFTPANTPLVFPDFITPFSLPPTAAP</sequence>
<feature type="compositionally biased region" description="Low complexity" evidence="1">
    <location>
        <begin position="111"/>
        <end position="121"/>
    </location>
</feature>
<organism evidence="3">
    <name type="scientific">Ditylum brightwellii</name>
    <dbReference type="NCBI Taxonomy" id="49249"/>
    <lineage>
        <taxon>Eukaryota</taxon>
        <taxon>Sar</taxon>
        <taxon>Stramenopiles</taxon>
        <taxon>Ochrophyta</taxon>
        <taxon>Bacillariophyta</taxon>
        <taxon>Mediophyceae</taxon>
        <taxon>Lithodesmiophycidae</taxon>
        <taxon>Lithodesmiales</taxon>
        <taxon>Lithodesmiaceae</taxon>
        <taxon>Ditylum</taxon>
    </lineage>
</organism>
<keyword evidence="2" id="KW-0732">Signal</keyword>
<reference evidence="3" key="1">
    <citation type="submission" date="2021-01" db="EMBL/GenBank/DDBJ databases">
        <authorList>
            <person name="Corre E."/>
            <person name="Pelletier E."/>
            <person name="Niang G."/>
            <person name="Scheremetjew M."/>
            <person name="Finn R."/>
            <person name="Kale V."/>
            <person name="Holt S."/>
            <person name="Cochrane G."/>
            <person name="Meng A."/>
            <person name="Brown T."/>
            <person name="Cohen L."/>
        </authorList>
    </citation>
    <scope>NUCLEOTIDE SEQUENCE</scope>
    <source>
        <strain evidence="3">GSO104</strain>
    </source>
</reference>
<gene>
    <name evidence="3" type="ORF">DBRI00130_LOCUS19353</name>
</gene>
<evidence type="ECO:0000256" key="2">
    <source>
        <dbReference type="SAM" id="SignalP"/>
    </source>
</evidence>
<dbReference type="AlphaFoldDB" id="A0A7S4UZS6"/>
<proteinExistence type="predicted"/>
<feature type="compositionally biased region" description="Basic and acidic residues" evidence="1">
    <location>
        <begin position="75"/>
        <end position="85"/>
    </location>
</feature>
<feature type="compositionally biased region" description="Basic residues" evidence="1">
    <location>
        <begin position="93"/>
        <end position="108"/>
    </location>
</feature>
<protein>
    <submittedName>
        <fullName evidence="3">Uncharacterized protein</fullName>
    </submittedName>
</protein>
<dbReference type="EMBL" id="HBNS01024561">
    <property type="protein sequence ID" value="CAE4615690.1"/>
    <property type="molecule type" value="Transcribed_RNA"/>
</dbReference>
<feature type="signal peptide" evidence="2">
    <location>
        <begin position="1"/>
        <end position="23"/>
    </location>
</feature>
<evidence type="ECO:0000256" key="1">
    <source>
        <dbReference type="SAM" id="MobiDB-lite"/>
    </source>
</evidence>
<accession>A0A7S4UZS6</accession>